<evidence type="ECO:0000256" key="10">
    <source>
        <dbReference type="PIRSR" id="PIRSR000156-1"/>
    </source>
</evidence>
<dbReference type="PIRSF" id="PIRSF000156">
    <property type="entry name" value="Pyruvate_dh_E1"/>
    <property type="match status" value="1"/>
</dbReference>
<proteinExistence type="predicted"/>
<evidence type="ECO:0000313" key="15">
    <source>
        <dbReference type="Proteomes" id="UP000635983"/>
    </source>
</evidence>
<keyword evidence="5 9" id="KW-0560">Oxidoreductase</keyword>
<dbReference type="Proteomes" id="UP000635983">
    <property type="component" value="Unassembled WGS sequence"/>
</dbReference>
<evidence type="ECO:0000256" key="4">
    <source>
        <dbReference type="ARBA" id="ARBA00017172"/>
    </source>
</evidence>
<dbReference type="FunFam" id="3.40.50.970:FF:000011">
    <property type="entry name" value="Pyruvate dehydrogenase E1 component"/>
    <property type="match status" value="1"/>
</dbReference>
<comment type="function">
    <text evidence="2 9">Component of the pyruvate dehydrogenase (PDH) complex, that catalyzes the overall conversion of pyruvate to acetyl-CoA and CO(2).</text>
</comment>
<dbReference type="InterPro" id="IPR029061">
    <property type="entry name" value="THDP-binding"/>
</dbReference>
<feature type="domain" description="Pyruvate dehydrogenase E1 component middle" evidence="12">
    <location>
        <begin position="486"/>
        <end position="705"/>
    </location>
</feature>
<evidence type="ECO:0000256" key="7">
    <source>
        <dbReference type="ARBA" id="ARBA00023317"/>
    </source>
</evidence>
<keyword evidence="6 9" id="KW-0786">Thiamine pyrophosphate</keyword>
<dbReference type="InterPro" id="IPR009014">
    <property type="entry name" value="Transketo_C/PFOR_II"/>
</dbReference>
<feature type="binding site" evidence="10">
    <location>
        <position position="270"/>
    </location>
    <ligand>
        <name>Mg(2+)</name>
        <dbReference type="ChEBI" id="CHEBI:18420"/>
    </ligand>
</feature>
<keyword evidence="7 9" id="KW-0670">Pyruvate</keyword>
<evidence type="ECO:0000259" key="11">
    <source>
        <dbReference type="Pfam" id="PF00456"/>
    </source>
</evidence>
<sequence>MAIDSGCLSALEQAMQDLDPIETQEWLDALESVLDREGEERAHYLMTRLGELATRSGTPLPYSITTPYRNTIPVTKEARMPGDLFMERRIRSLVRWNALAMVMRANMQDPDLGGHISTFASSATLYDIGFNYFWKAPTEEHGGDLIYYQGHASPGIYSRAFLEGRISEDQMLNFRQEVDGKGLSSYPHPHLMPDFWQFPTVSMGLGPITAIYQARFMKYLENRGFIKGGQKVWCFIGDGECDEPETLGAISLAGRENLDNLIFVINCNLQRLDGPVRGNGKIIQELEGVFGGANWNVTKVLWGRMWDPLFAEDEDGRMQRRMDEVIDGEYQNYKAKNGAYVRKHFFGADPELLKRVEKLSDDEIFNLNRGGHDPYKVYAAYHQAVNHKGQPTVILAKTIKGYGTGAGEAKNTAHNTKKVDVESLKKFRDRFDIPLNDSQLSELPFYRPAEDSAEMKYLNKCRDALGGHLPQRRATSVSIPTPPLETLKAVLDGSGDREISTTMAFGRILSQMVKDKELGKRIVPILADEARTFGMEGMFRQLGIYSPHGQLYEPVDRDQVMYYREEKDGQILQEGLNEAGAFSSFIAAGTAYSQYNQPMLPVYIFYSMFGFQRIGDLAWAAGDAQTRGFLLGGTSGRTTLNGEGLQHEDGHSHILASTIPNCRSYDPTYAYELAVIMDHGTRQMMEKQESVYYYITVMNENYQQPAMPEGVEDGIIKGMYLLEEAKGDFKHKVQLMGCGTILREVRAAVELLAEFGVGADIWSVTSFNELRREGLAVDRWNRLHPADEPRKTYVQQCLEGRDGPVIASTDYMKLFADQIRQWVPTEYQVLGTDGFGRSDSRKKLRDFFEVDRRWVALAALQALANQGKLERKVLAEAIAKFGIDPEKRNPLDC</sequence>
<evidence type="ECO:0000313" key="14">
    <source>
        <dbReference type="EMBL" id="GGK09596.1"/>
    </source>
</evidence>
<dbReference type="PANTHER" id="PTHR43825:SF3">
    <property type="entry name" value="PYRUVATE DEHYDROGENASE E1 COMPONENT"/>
    <property type="match status" value="1"/>
</dbReference>
<accession>A0A917V1I9</accession>
<dbReference type="InterPro" id="IPR004660">
    <property type="entry name" value="PDH_E1"/>
</dbReference>
<keyword evidence="15" id="KW-1185">Reference proteome</keyword>
<dbReference type="InterPro" id="IPR005474">
    <property type="entry name" value="Transketolase_N"/>
</dbReference>
<protein>
    <recommendedName>
        <fullName evidence="4 9">Pyruvate dehydrogenase E1 component</fullName>
        <ecNumber evidence="3 9">1.2.4.1</ecNumber>
    </recommendedName>
</protein>
<feature type="binding site" evidence="10">
    <location>
        <position position="238"/>
    </location>
    <ligand>
        <name>Mg(2+)</name>
        <dbReference type="ChEBI" id="CHEBI:18420"/>
    </ligand>
</feature>
<gene>
    <name evidence="14" type="primary">aceE</name>
    <name evidence="14" type="ORF">GCM10009304_39550</name>
</gene>
<dbReference type="EMBL" id="BMPO01000012">
    <property type="protein sequence ID" value="GGK09596.1"/>
    <property type="molecule type" value="Genomic_DNA"/>
</dbReference>
<dbReference type="InterPro" id="IPR035807">
    <property type="entry name" value="PDC_E1_N"/>
</dbReference>
<reference evidence="14" key="1">
    <citation type="journal article" date="2014" name="Int. J. Syst. Evol. Microbiol.">
        <title>Complete genome sequence of Corynebacterium casei LMG S-19264T (=DSM 44701T), isolated from a smear-ripened cheese.</title>
        <authorList>
            <consortium name="US DOE Joint Genome Institute (JGI-PGF)"/>
            <person name="Walter F."/>
            <person name="Albersmeier A."/>
            <person name="Kalinowski J."/>
            <person name="Ruckert C."/>
        </authorList>
    </citation>
    <scope>NUCLEOTIDE SEQUENCE</scope>
    <source>
        <strain evidence="14">JCM 30078</strain>
    </source>
</reference>
<organism evidence="14 15">
    <name type="scientific">Pseudomonas matsuisoli</name>
    <dbReference type="NCBI Taxonomy" id="1515666"/>
    <lineage>
        <taxon>Bacteria</taxon>
        <taxon>Pseudomonadati</taxon>
        <taxon>Pseudomonadota</taxon>
        <taxon>Gammaproteobacteria</taxon>
        <taxon>Pseudomonadales</taxon>
        <taxon>Pseudomonadaceae</taxon>
        <taxon>Pseudomonas</taxon>
    </lineage>
</organism>
<comment type="cofactor">
    <cofactor evidence="1 9">
        <name>thiamine diphosphate</name>
        <dbReference type="ChEBI" id="CHEBI:58937"/>
    </cofactor>
</comment>
<evidence type="ECO:0000256" key="1">
    <source>
        <dbReference type="ARBA" id="ARBA00001964"/>
    </source>
</evidence>
<evidence type="ECO:0000259" key="12">
    <source>
        <dbReference type="Pfam" id="PF17831"/>
    </source>
</evidence>
<evidence type="ECO:0000256" key="2">
    <source>
        <dbReference type="ARBA" id="ARBA00003157"/>
    </source>
</evidence>
<dbReference type="Gene3D" id="3.40.50.970">
    <property type="match status" value="2"/>
</dbReference>
<feature type="binding site" evidence="10">
    <location>
        <position position="268"/>
    </location>
    <ligand>
        <name>Mg(2+)</name>
        <dbReference type="ChEBI" id="CHEBI:18420"/>
    </ligand>
</feature>
<dbReference type="PANTHER" id="PTHR43825">
    <property type="entry name" value="PYRUVATE DEHYDROGENASE E1 COMPONENT"/>
    <property type="match status" value="1"/>
</dbReference>
<keyword evidence="10" id="KW-0479">Metal-binding</keyword>
<comment type="cofactor">
    <cofactor evidence="10">
        <name>Mg(2+)</name>
        <dbReference type="ChEBI" id="CHEBI:18420"/>
    </cofactor>
</comment>
<evidence type="ECO:0000256" key="5">
    <source>
        <dbReference type="ARBA" id="ARBA00023002"/>
    </source>
</evidence>
<feature type="domain" description="Transketolase-like C-terminal" evidence="13">
    <location>
        <begin position="718"/>
        <end position="851"/>
    </location>
</feature>
<name>A0A917V1I9_9PSED</name>
<dbReference type="Pfam" id="PF00456">
    <property type="entry name" value="Transketolase_N"/>
    <property type="match status" value="1"/>
</dbReference>
<comment type="catalytic activity">
    <reaction evidence="8 9">
        <text>N(6)-[(R)-lipoyl]-L-lysyl-[protein] + pyruvate + H(+) = N(6)-[(R)-S(8)-acetyldihydrolipoyl]-L-lysyl-[protein] + CO2</text>
        <dbReference type="Rhea" id="RHEA:19189"/>
        <dbReference type="Rhea" id="RHEA-COMP:10474"/>
        <dbReference type="Rhea" id="RHEA-COMP:10478"/>
        <dbReference type="ChEBI" id="CHEBI:15361"/>
        <dbReference type="ChEBI" id="CHEBI:15378"/>
        <dbReference type="ChEBI" id="CHEBI:16526"/>
        <dbReference type="ChEBI" id="CHEBI:83099"/>
        <dbReference type="ChEBI" id="CHEBI:83111"/>
        <dbReference type="EC" id="1.2.4.1"/>
    </reaction>
</comment>
<evidence type="ECO:0000256" key="6">
    <source>
        <dbReference type="ARBA" id="ARBA00023052"/>
    </source>
</evidence>
<dbReference type="CDD" id="cd02017">
    <property type="entry name" value="TPP_E1_EcPDC_like"/>
    <property type="match status" value="1"/>
</dbReference>
<evidence type="ECO:0000259" key="13">
    <source>
        <dbReference type="Pfam" id="PF22613"/>
    </source>
</evidence>
<dbReference type="GO" id="GO:0004739">
    <property type="term" value="F:pyruvate dehydrogenase (acetyl-transferring) activity"/>
    <property type="evidence" value="ECO:0007669"/>
    <property type="project" value="UniProtKB-EC"/>
</dbReference>
<dbReference type="SUPFAM" id="SSF52922">
    <property type="entry name" value="TK C-terminal domain-like"/>
    <property type="match status" value="1"/>
</dbReference>
<dbReference type="InterPro" id="IPR051157">
    <property type="entry name" value="PDH/Transketolase"/>
</dbReference>
<dbReference type="EC" id="1.2.4.1" evidence="3 9"/>
<reference evidence="14" key="2">
    <citation type="submission" date="2020-09" db="EMBL/GenBank/DDBJ databases">
        <authorList>
            <person name="Sun Q."/>
            <person name="Ohkuma M."/>
        </authorList>
    </citation>
    <scope>NUCLEOTIDE SEQUENCE</scope>
    <source>
        <strain evidence="14">JCM 30078</strain>
    </source>
</reference>
<dbReference type="NCBIfam" id="TIGR00759">
    <property type="entry name" value="aceE"/>
    <property type="match status" value="1"/>
</dbReference>
<evidence type="ECO:0000256" key="9">
    <source>
        <dbReference type="PIRNR" id="PIRNR000156"/>
    </source>
</evidence>
<evidence type="ECO:0000256" key="8">
    <source>
        <dbReference type="ARBA" id="ARBA00051231"/>
    </source>
</evidence>
<comment type="caution">
    <text evidence="14">The sequence shown here is derived from an EMBL/GenBank/DDBJ whole genome shotgun (WGS) entry which is preliminary data.</text>
</comment>
<dbReference type="GO" id="GO:0046872">
    <property type="term" value="F:metal ion binding"/>
    <property type="evidence" value="ECO:0007669"/>
    <property type="project" value="UniProtKB-KW"/>
</dbReference>
<feature type="domain" description="Transketolase N-terminal" evidence="11">
    <location>
        <begin position="145"/>
        <end position="300"/>
    </location>
</feature>
<keyword evidence="10" id="KW-0460">Magnesium</keyword>
<evidence type="ECO:0000256" key="3">
    <source>
        <dbReference type="ARBA" id="ARBA00012281"/>
    </source>
</evidence>
<dbReference type="SUPFAM" id="SSF52518">
    <property type="entry name" value="Thiamin diphosphate-binding fold (THDP-binding)"/>
    <property type="match status" value="2"/>
</dbReference>
<dbReference type="Gene3D" id="3.40.50.920">
    <property type="match status" value="1"/>
</dbReference>
<dbReference type="InterPro" id="IPR055152">
    <property type="entry name" value="Transketolase-like_C_2"/>
</dbReference>
<dbReference type="Pfam" id="PF17831">
    <property type="entry name" value="PDH_E1_M"/>
    <property type="match status" value="1"/>
</dbReference>
<dbReference type="Pfam" id="PF22613">
    <property type="entry name" value="Transketolase_C_1"/>
    <property type="match status" value="1"/>
</dbReference>
<dbReference type="InterPro" id="IPR041621">
    <property type="entry name" value="PDH_E1_M"/>
</dbReference>
<dbReference type="AlphaFoldDB" id="A0A917V1I9"/>